<dbReference type="InterPro" id="IPR000182">
    <property type="entry name" value="GNAT_dom"/>
</dbReference>
<evidence type="ECO:0000313" key="3">
    <source>
        <dbReference type="Proteomes" id="UP000245590"/>
    </source>
</evidence>
<dbReference type="PANTHER" id="PTHR43610">
    <property type="entry name" value="BLL6696 PROTEIN"/>
    <property type="match status" value="1"/>
</dbReference>
<feature type="domain" description="N-acetyltransferase" evidence="1">
    <location>
        <begin position="12"/>
        <end position="167"/>
    </location>
</feature>
<dbReference type="SUPFAM" id="SSF55729">
    <property type="entry name" value="Acyl-CoA N-acyltransferases (Nat)"/>
    <property type="match status" value="1"/>
</dbReference>
<keyword evidence="3" id="KW-1185">Reference proteome</keyword>
<dbReference type="AlphaFoldDB" id="A0A2U2RPA0"/>
<name>A0A2U2RPA0_9MICO</name>
<dbReference type="GO" id="GO:0016747">
    <property type="term" value="F:acyltransferase activity, transferring groups other than amino-acyl groups"/>
    <property type="evidence" value="ECO:0007669"/>
    <property type="project" value="InterPro"/>
</dbReference>
<proteinExistence type="predicted"/>
<dbReference type="PANTHER" id="PTHR43610:SF1">
    <property type="entry name" value="N-ACETYLTRANSFERASE DOMAIN-CONTAINING PROTEIN"/>
    <property type="match status" value="1"/>
</dbReference>
<organism evidence="2 3">
    <name type="scientific">Brachybacterium endophyticum</name>
    <dbReference type="NCBI Taxonomy" id="2182385"/>
    <lineage>
        <taxon>Bacteria</taxon>
        <taxon>Bacillati</taxon>
        <taxon>Actinomycetota</taxon>
        <taxon>Actinomycetes</taxon>
        <taxon>Micrococcales</taxon>
        <taxon>Dermabacteraceae</taxon>
        <taxon>Brachybacterium</taxon>
    </lineage>
</organism>
<protein>
    <submittedName>
        <fullName evidence="2">GNAT family N-acetyltransferase</fullName>
    </submittedName>
</protein>
<sequence length="189" mass="20501">MEHTTTLTRGGITLRPLSTEDAPAFRALADAGSWAGMSDPLPADDAAMASHLSGLIERPDALCFAVEKDGRLVGRTTYYDLVPRLRVEIGNTLYAREAWGSEVNPTCKLLLLEHAFAADGLGVGRVALRCDHRNTRSHRAIARLGARFEGTLRAFRPAADGTIADVDYFSVLAGEWPAVREGLEARLAR</sequence>
<reference evidence="2 3" key="1">
    <citation type="submission" date="2018-05" db="EMBL/GenBank/DDBJ databases">
        <title>Brachybacterium sp. M1HQ-2T, whole genome shotgun sequence.</title>
        <authorList>
            <person name="Tuo L."/>
        </authorList>
    </citation>
    <scope>NUCLEOTIDE SEQUENCE [LARGE SCALE GENOMIC DNA]</scope>
    <source>
        <strain evidence="2 3">M1HQ-2</strain>
    </source>
</reference>
<keyword evidence="2" id="KW-0808">Transferase</keyword>
<dbReference type="Pfam" id="PF13302">
    <property type="entry name" value="Acetyltransf_3"/>
    <property type="match status" value="1"/>
</dbReference>
<dbReference type="RefSeq" id="WP_109274589.1">
    <property type="nucleotide sequence ID" value="NZ_QFKX01000001.1"/>
</dbReference>
<dbReference type="PROSITE" id="PS51186">
    <property type="entry name" value="GNAT"/>
    <property type="match status" value="1"/>
</dbReference>
<gene>
    <name evidence="2" type="ORF">DEO23_03510</name>
</gene>
<dbReference type="EMBL" id="QFKX01000001">
    <property type="protein sequence ID" value="PWH07702.1"/>
    <property type="molecule type" value="Genomic_DNA"/>
</dbReference>
<dbReference type="OrthoDB" id="9795199at2"/>
<accession>A0A2U2RPA0</accession>
<evidence type="ECO:0000313" key="2">
    <source>
        <dbReference type="EMBL" id="PWH07702.1"/>
    </source>
</evidence>
<dbReference type="Gene3D" id="3.40.630.30">
    <property type="match status" value="1"/>
</dbReference>
<dbReference type="Proteomes" id="UP000245590">
    <property type="component" value="Unassembled WGS sequence"/>
</dbReference>
<evidence type="ECO:0000259" key="1">
    <source>
        <dbReference type="PROSITE" id="PS51186"/>
    </source>
</evidence>
<dbReference type="InterPro" id="IPR016181">
    <property type="entry name" value="Acyl_CoA_acyltransferase"/>
</dbReference>
<comment type="caution">
    <text evidence="2">The sequence shown here is derived from an EMBL/GenBank/DDBJ whole genome shotgun (WGS) entry which is preliminary data.</text>
</comment>